<comment type="function">
    <text evidence="9">Chemokine, which displays chemotactic activity for T lymphocytes, preferentially Th2 cells, but not monocytes or granulocytes. Therefore plays an important role in a wide range of inflammatory and immunological processes. Acts by binding to CCR4 at T-cell surface. Mediates GM-CSF/CSF2-driven pain and inflammation. In the brain, required to maintain the typical, highly branched morphology of hippocampal microglia under homeostatic conditions. May be important for the appropriate adaptation of microglial morphology and synaptic plasticity to acute lipopolysaccharide (LPS)-induced neuroinflammation. Plays a role in wound healing, mainly by inducing fibroblast migration into the wound.</text>
</comment>
<evidence type="ECO:0000256" key="9">
    <source>
        <dbReference type="ARBA" id="ARBA00046039"/>
    </source>
</evidence>
<dbReference type="Proteomes" id="UP000694571">
    <property type="component" value="Unplaced"/>
</dbReference>
<keyword evidence="4 10" id="KW-0202">Cytokine</keyword>
<accession>A0A8D1M8K2</accession>
<keyword evidence="5 10" id="KW-0964">Secreted</keyword>
<keyword evidence="3 10" id="KW-0145">Chemotaxis</keyword>
<feature type="compositionally biased region" description="Basic residues" evidence="11">
    <location>
        <begin position="72"/>
        <end position="81"/>
    </location>
</feature>
<keyword evidence="7" id="KW-1015">Disulfide bond</keyword>
<feature type="region of interest" description="Disordered" evidence="11">
    <location>
        <begin position="1"/>
        <end position="133"/>
    </location>
</feature>
<dbReference type="PANTHER" id="PTHR12015:SF111">
    <property type="entry name" value="C-C MOTIF CHEMOKINE 17"/>
    <property type="match status" value="1"/>
</dbReference>
<comment type="similarity">
    <text evidence="2 10">Belongs to the intercrine beta (chemokine CC) family.</text>
</comment>
<dbReference type="Ensembl" id="ENSSSCT00050048835.1">
    <property type="protein sequence ID" value="ENSSSCP00050020359.1"/>
    <property type="gene ID" value="ENSSSCG00050036308.1"/>
</dbReference>
<sequence>HTDFTHTNVHTHTPQDTCADKPNTHRHVHRQTHEHSGPPKAHTGPHAHQRSHTDSQRETPVETLGVLPTQQHNHRPLHRRPLPTTQTHAHKCTHTHRPTPISLSLTHTHTHTHTHVQTRQGPSPTATGTRRPSPCSHVQTHLLPLGSPAARGTNVGRECCLEYFKGAIPLRKLVGWYQTSDECTRDAIVLVTFQGRAICSDPKDTWVKKAIRYLKKNMKPQDPVTQKS</sequence>
<evidence type="ECO:0000256" key="5">
    <source>
        <dbReference type="ARBA" id="ARBA00022525"/>
    </source>
</evidence>
<dbReference type="InterPro" id="IPR000827">
    <property type="entry name" value="Chemokine_CC_CS"/>
</dbReference>
<evidence type="ECO:0000256" key="8">
    <source>
        <dbReference type="ARBA" id="ARBA00023198"/>
    </source>
</evidence>
<evidence type="ECO:0000256" key="2">
    <source>
        <dbReference type="ARBA" id="ARBA00010868"/>
    </source>
</evidence>
<evidence type="ECO:0000256" key="3">
    <source>
        <dbReference type="ARBA" id="ARBA00022500"/>
    </source>
</evidence>
<evidence type="ECO:0000256" key="7">
    <source>
        <dbReference type="ARBA" id="ARBA00023157"/>
    </source>
</evidence>
<feature type="compositionally biased region" description="Polar residues" evidence="11">
    <location>
        <begin position="1"/>
        <end position="16"/>
    </location>
</feature>
<evidence type="ECO:0000313" key="14">
    <source>
        <dbReference type="Proteomes" id="UP000694571"/>
    </source>
</evidence>
<evidence type="ECO:0000256" key="10">
    <source>
        <dbReference type="RuleBase" id="RU361150"/>
    </source>
</evidence>
<dbReference type="Gene3D" id="2.40.50.40">
    <property type="match status" value="1"/>
</dbReference>
<dbReference type="GO" id="GO:0006954">
    <property type="term" value="P:inflammatory response"/>
    <property type="evidence" value="ECO:0007669"/>
    <property type="project" value="UniProtKB-KW"/>
</dbReference>
<evidence type="ECO:0000256" key="6">
    <source>
        <dbReference type="ARBA" id="ARBA00022729"/>
    </source>
</evidence>
<dbReference type="PANTHER" id="PTHR12015">
    <property type="entry name" value="SMALL INDUCIBLE CYTOKINE A"/>
    <property type="match status" value="1"/>
</dbReference>
<reference evidence="13" key="1">
    <citation type="submission" date="2025-08" db="UniProtKB">
        <authorList>
            <consortium name="Ensembl"/>
        </authorList>
    </citation>
    <scope>IDENTIFICATION</scope>
</reference>
<feature type="compositionally biased region" description="Basic and acidic residues" evidence="11">
    <location>
        <begin position="51"/>
        <end position="60"/>
    </location>
</feature>
<feature type="domain" description="Chemokine interleukin-8-like" evidence="12">
    <location>
        <begin position="156"/>
        <end position="214"/>
    </location>
</feature>
<dbReference type="GO" id="GO:0006955">
    <property type="term" value="P:immune response"/>
    <property type="evidence" value="ECO:0007669"/>
    <property type="project" value="InterPro"/>
</dbReference>
<dbReference type="SUPFAM" id="SSF54117">
    <property type="entry name" value="Interleukin 8-like chemokines"/>
    <property type="match status" value="1"/>
</dbReference>
<dbReference type="GO" id="GO:0005615">
    <property type="term" value="C:extracellular space"/>
    <property type="evidence" value="ECO:0007669"/>
    <property type="project" value="UniProtKB-KW"/>
</dbReference>
<organism evidence="13 14">
    <name type="scientific">Sus scrofa</name>
    <name type="common">Pig</name>
    <dbReference type="NCBI Taxonomy" id="9823"/>
    <lineage>
        <taxon>Eukaryota</taxon>
        <taxon>Metazoa</taxon>
        <taxon>Chordata</taxon>
        <taxon>Craniata</taxon>
        <taxon>Vertebrata</taxon>
        <taxon>Euteleostomi</taxon>
        <taxon>Mammalia</taxon>
        <taxon>Eutheria</taxon>
        <taxon>Laurasiatheria</taxon>
        <taxon>Artiodactyla</taxon>
        <taxon>Suina</taxon>
        <taxon>Suidae</taxon>
        <taxon>Sus</taxon>
    </lineage>
</organism>
<dbReference type="SMART" id="SM00199">
    <property type="entry name" value="SCY"/>
    <property type="match status" value="1"/>
</dbReference>
<feature type="compositionally biased region" description="Polar residues" evidence="11">
    <location>
        <begin position="117"/>
        <end position="130"/>
    </location>
</feature>
<dbReference type="PROSITE" id="PS00472">
    <property type="entry name" value="SMALL_CYTOKINES_CC"/>
    <property type="match status" value="1"/>
</dbReference>
<comment type="subcellular location">
    <subcellularLocation>
        <location evidence="1 10">Secreted</location>
    </subcellularLocation>
</comment>
<evidence type="ECO:0000313" key="13">
    <source>
        <dbReference type="Ensembl" id="ENSSSCP00050020359.1"/>
    </source>
</evidence>
<evidence type="ECO:0000256" key="11">
    <source>
        <dbReference type="SAM" id="MobiDB-lite"/>
    </source>
</evidence>
<dbReference type="InterPro" id="IPR001811">
    <property type="entry name" value="Chemokine_IL8-like_dom"/>
</dbReference>
<evidence type="ECO:0000256" key="1">
    <source>
        <dbReference type="ARBA" id="ARBA00004613"/>
    </source>
</evidence>
<feature type="compositionally biased region" description="Basic residues" evidence="11">
    <location>
        <begin position="88"/>
        <end position="97"/>
    </location>
</feature>
<evidence type="ECO:0000256" key="4">
    <source>
        <dbReference type="ARBA" id="ARBA00022514"/>
    </source>
</evidence>
<dbReference type="GO" id="GO:0008009">
    <property type="term" value="F:chemokine activity"/>
    <property type="evidence" value="ECO:0007669"/>
    <property type="project" value="InterPro"/>
</dbReference>
<protein>
    <recommendedName>
        <fullName evidence="10">C-C motif chemokine</fullName>
    </recommendedName>
</protein>
<gene>
    <name evidence="13" type="primary">CCL17</name>
</gene>
<dbReference type="InterPro" id="IPR039809">
    <property type="entry name" value="Chemokine_b/g/d"/>
</dbReference>
<dbReference type="Pfam" id="PF00048">
    <property type="entry name" value="IL8"/>
    <property type="match status" value="1"/>
</dbReference>
<evidence type="ECO:0000259" key="12">
    <source>
        <dbReference type="SMART" id="SM00199"/>
    </source>
</evidence>
<dbReference type="AlphaFoldDB" id="A0A8D1M8K2"/>
<keyword evidence="8" id="KW-0395">Inflammatory response</keyword>
<name>A0A8D1M8K2_PIG</name>
<dbReference type="CDD" id="cd00272">
    <property type="entry name" value="Chemokine_CC"/>
    <property type="match status" value="1"/>
</dbReference>
<dbReference type="InterPro" id="IPR036048">
    <property type="entry name" value="Interleukin_8-like_sf"/>
</dbReference>
<dbReference type="FunFam" id="2.40.50.40:FF:000012">
    <property type="entry name" value="C-C motif chemokine"/>
    <property type="match status" value="1"/>
</dbReference>
<proteinExistence type="inferred from homology"/>
<keyword evidence="6" id="KW-0732">Signal</keyword>